<organism evidence="1 2">
    <name type="scientific">Ectocarpus siliculosus</name>
    <name type="common">Brown alga</name>
    <name type="synonym">Conferva siliculosa</name>
    <dbReference type="NCBI Taxonomy" id="2880"/>
    <lineage>
        <taxon>Eukaryota</taxon>
        <taxon>Sar</taxon>
        <taxon>Stramenopiles</taxon>
        <taxon>Ochrophyta</taxon>
        <taxon>PX clade</taxon>
        <taxon>Phaeophyceae</taxon>
        <taxon>Ectocarpales</taxon>
        <taxon>Ectocarpaceae</taxon>
        <taxon>Ectocarpus</taxon>
    </lineage>
</organism>
<proteinExistence type="predicted"/>
<dbReference type="EMBL" id="FN649740">
    <property type="protein sequence ID" value="CBJ27114.1"/>
    <property type="molecule type" value="Genomic_DNA"/>
</dbReference>
<protein>
    <submittedName>
        <fullName evidence="1">Uncharacterized protein</fullName>
    </submittedName>
</protein>
<evidence type="ECO:0000313" key="2">
    <source>
        <dbReference type="Proteomes" id="UP000002630"/>
    </source>
</evidence>
<accession>D7G499</accession>
<dbReference type="Proteomes" id="UP000002630">
    <property type="component" value="Linkage Group LG15"/>
</dbReference>
<sequence length="99" mass="10843">MLPGMELRKATGGRSSFDGRVMFRLCQNLCSQLNRSQIMTVDADYTKLVAWSKVDGTYALAGVYDKPSSSGDLRGLMLHLGLPIVYVGHPRFVGAFLTS</sequence>
<dbReference type="EMBL" id="FN648763">
    <property type="protein sequence ID" value="CBJ27114.1"/>
    <property type="molecule type" value="Genomic_DNA"/>
</dbReference>
<keyword evidence="2" id="KW-1185">Reference proteome</keyword>
<gene>
    <name evidence="1" type="ORF">Esi_0055_0080</name>
</gene>
<evidence type="ECO:0000313" key="1">
    <source>
        <dbReference type="EMBL" id="CBJ27114.1"/>
    </source>
</evidence>
<name>D7G499_ECTSI</name>
<dbReference type="InParanoid" id="D7G499"/>
<reference evidence="1 2" key="1">
    <citation type="journal article" date="2010" name="Nature">
        <title>The Ectocarpus genome and the independent evolution of multicellularity in brown algae.</title>
        <authorList>
            <person name="Cock J.M."/>
            <person name="Sterck L."/>
            <person name="Rouze P."/>
            <person name="Scornet D."/>
            <person name="Allen A.E."/>
            <person name="Amoutzias G."/>
            <person name="Anthouard V."/>
            <person name="Artiguenave F."/>
            <person name="Aury J.M."/>
            <person name="Badger J.H."/>
            <person name="Beszteri B."/>
            <person name="Billiau K."/>
            <person name="Bonnet E."/>
            <person name="Bothwell J.H."/>
            <person name="Bowler C."/>
            <person name="Boyen C."/>
            <person name="Brownlee C."/>
            <person name="Carrano C.J."/>
            <person name="Charrier B."/>
            <person name="Cho G.Y."/>
            <person name="Coelho S.M."/>
            <person name="Collen J."/>
            <person name="Corre E."/>
            <person name="Da Silva C."/>
            <person name="Delage L."/>
            <person name="Delaroque N."/>
            <person name="Dittami S.M."/>
            <person name="Doulbeau S."/>
            <person name="Elias M."/>
            <person name="Farnham G."/>
            <person name="Gachon C.M."/>
            <person name="Gschloessl B."/>
            <person name="Heesch S."/>
            <person name="Jabbari K."/>
            <person name="Jubin C."/>
            <person name="Kawai H."/>
            <person name="Kimura K."/>
            <person name="Kloareg B."/>
            <person name="Kupper F.C."/>
            <person name="Lang D."/>
            <person name="Le Bail A."/>
            <person name="Leblanc C."/>
            <person name="Lerouge P."/>
            <person name="Lohr M."/>
            <person name="Lopez P.J."/>
            <person name="Martens C."/>
            <person name="Maumus F."/>
            <person name="Michel G."/>
            <person name="Miranda-Saavedra D."/>
            <person name="Morales J."/>
            <person name="Moreau H."/>
            <person name="Motomura T."/>
            <person name="Nagasato C."/>
            <person name="Napoli C.A."/>
            <person name="Nelson D.R."/>
            <person name="Nyvall-Collen P."/>
            <person name="Peters A.F."/>
            <person name="Pommier C."/>
            <person name="Potin P."/>
            <person name="Poulain J."/>
            <person name="Quesneville H."/>
            <person name="Read B."/>
            <person name="Rensing S.A."/>
            <person name="Ritter A."/>
            <person name="Rousvoal S."/>
            <person name="Samanta M."/>
            <person name="Samson G."/>
            <person name="Schroeder D.C."/>
            <person name="Segurens B."/>
            <person name="Strittmatter M."/>
            <person name="Tonon T."/>
            <person name="Tregear J.W."/>
            <person name="Valentin K."/>
            <person name="von Dassow P."/>
            <person name="Yamagishi T."/>
            <person name="Van de Peer Y."/>
            <person name="Wincker P."/>
        </authorList>
    </citation>
    <scope>NUCLEOTIDE SEQUENCE [LARGE SCALE GENOMIC DNA]</scope>
    <source>
        <strain evidence="2">Ec32 / CCAP1310/4</strain>
    </source>
</reference>
<dbReference type="AlphaFoldDB" id="D7G499"/>